<evidence type="ECO:0000313" key="1">
    <source>
        <dbReference type="EMBL" id="APH04162.1"/>
    </source>
</evidence>
<name>A0A1L3MPE1_9BACI</name>
<dbReference type="KEGG" id="bwh:A9C19_05065"/>
<dbReference type="Proteomes" id="UP000181936">
    <property type="component" value="Chromosome"/>
</dbReference>
<accession>A0A1L3MPE1</accession>
<keyword evidence="2" id="KW-1185">Reference proteome</keyword>
<gene>
    <name evidence="1" type="ORF">A9C19_05065</name>
</gene>
<evidence type="ECO:0000313" key="2">
    <source>
        <dbReference type="Proteomes" id="UP000181936"/>
    </source>
</evidence>
<proteinExistence type="predicted"/>
<dbReference type="STRING" id="1547283.A9C19_05065"/>
<organism evidence="1 2">
    <name type="scientific">Bacillus weihaiensis</name>
    <dbReference type="NCBI Taxonomy" id="1547283"/>
    <lineage>
        <taxon>Bacteria</taxon>
        <taxon>Bacillati</taxon>
        <taxon>Bacillota</taxon>
        <taxon>Bacilli</taxon>
        <taxon>Bacillales</taxon>
        <taxon>Bacillaceae</taxon>
        <taxon>Bacillus</taxon>
    </lineage>
</organism>
<dbReference type="RefSeq" id="WP_072578954.1">
    <property type="nucleotide sequence ID" value="NZ_CP016020.1"/>
</dbReference>
<sequence length="174" mass="19662">MKIDGGTRYFPYWMNVTNPTYAPRILNNDLNQDENKDLTIVLTKGYGTGVLDSEVHVLNKSQTNIGEIYEEVLVDNPIAIILKNVKTKLTQHVAVVSIGDKNTVINIEKFQIPLDHLFKDVAFGSIVKFDVVDNHLVASIGAQITPAMFIGTIEITYEFKDKMYQPKKIKFKSE</sequence>
<dbReference type="OrthoDB" id="2696313at2"/>
<dbReference type="EMBL" id="CP016020">
    <property type="protein sequence ID" value="APH04162.1"/>
    <property type="molecule type" value="Genomic_DNA"/>
</dbReference>
<dbReference type="AlphaFoldDB" id="A0A1L3MPE1"/>
<protein>
    <submittedName>
        <fullName evidence="1">Uncharacterized protein</fullName>
    </submittedName>
</protein>
<reference evidence="1 2" key="1">
    <citation type="journal article" date="2016" name="Sci. Rep.">
        <title>Complete genome sequence and transcriptomic analysis of a novel marine strain Bacillus weihaiensis reveals the mechanism of brown algae degradation.</title>
        <authorList>
            <person name="Zhu Y."/>
            <person name="Chen P."/>
            <person name="Bao Y."/>
            <person name="Men Y."/>
            <person name="Zeng Y."/>
            <person name="Yang J."/>
            <person name="Sun J."/>
            <person name="Sun Y."/>
        </authorList>
    </citation>
    <scope>NUCLEOTIDE SEQUENCE [LARGE SCALE GENOMIC DNA]</scope>
    <source>
        <strain evidence="1 2">Alg07</strain>
    </source>
</reference>